<dbReference type="PANTHER" id="PTHR30185">
    <property type="entry name" value="CRYPTIC BETA-GLUCOSIDE BGL OPERON ANTITERMINATOR"/>
    <property type="match status" value="1"/>
</dbReference>
<dbReference type="GO" id="GO:0006355">
    <property type="term" value="P:regulation of DNA-templated transcription"/>
    <property type="evidence" value="ECO:0007669"/>
    <property type="project" value="InterPro"/>
</dbReference>
<feature type="domain" description="PRD" evidence="2">
    <location>
        <begin position="171"/>
        <end position="277"/>
    </location>
</feature>
<evidence type="ECO:0000256" key="1">
    <source>
        <dbReference type="ARBA" id="ARBA00022737"/>
    </source>
</evidence>
<dbReference type="Proteomes" id="UP000824118">
    <property type="component" value="Unassembled WGS sequence"/>
</dbReference>
<dbReference type="SUPFAM" id="SSF50151">
    <property type="entry name" value="SacY-like RNA-binding domain"/>
    <property type="match status" value="1"/>
</dbReference>
<organism evidence="3 4">
    <name type="scientific">Candidatus Limousia pullorum</name>
    <dbReference type="NCBI Taxonomy" id="2840860"/>
    <lineage>
        <taxon>Bacteria</taxon>
        <taxon>Bacillati</taxon>
        <taxon>Bacillota</taxon>
        <taxon>Clostridia</taxon>
        <taxon>Eubacteriales</taxon>
        <taxon>Oscillospiraceae</taxon>
        <taxon>Oscillospiraceae incertae sedis</taxon>
        <taxon>Candidatus Limousia</taxon>
    </lineage>
</organism>
<dbReference type="PROSITE" id="PS51372">
    <property type="entry name" value="PRD_2"/>
    <property type="match status" value="2"/>
</dbReference>
<dbReference type="Pfam" id="PF00874">
    <property type="entry name" value="PRD"/>
    <property type="match status" value="2"/>
</dbReference>
<keyword evidence="1" id="KW-0677">Repeat</keyword>
<evidence type="ECO:0000313" key="4">
    <source>
        <dbReference type="Proteomes" id="UP000824118"/>
    </source>
</evidence>
<proteinExistence type="predicted"/>
<name>A0A9D1S7J3_9FIRM</name>
<protein>
    <submittedName>
        <fullName evidence="3">PRD domain-containing protein</fullName>
    </submittedName>
</protein>
<reference evidence="3" key="1">
    <citation type="submission" date="2020-10" db="EMBL/GenBank/DDBJ databases">
        <authorList>
            <person name="Gilroy R."/>
        </authorList>
    </citation>
    <scope>NUCLEOTIDE SEQUENCE</scope>
    <source>
        <strain evidence="3">ChiGjej1B1-1684</strain>
    </source>
</reference>
<dbReference type="NCBIfam" id="NF046042">
    <property type="entry name" value="LicT"/>
    <property type="match status" value="1"/>
</dbReference>
<dbReference type="Gene3D" id="2.30.24.10">
    <property type="entry name" value="CAT RNA-binding domain"/>
    <property type="match status" value="1"/>
</dbReference>
<accession>A0A9D1S7J3</accession>
<dbReference type="Gene3D" id="1.10.1790.10">
    <property type="entry name" value="PRD domain"/>
    <property type="match status" value="2"/>
</dbReference>
<dbReference type="InterPro" id="IPR004341">
    <property type="entry name" value="CAT_RNA-bd_dom"/>
</dbReference>
<evidence type="ECO:0000259" key="2">
    <source>
        <dbReference type="PROSITE" id="PS51372"/>
    </source>
</evidence>
<gene>
    <name evidence="3" type="ORF">IAD22_02085</name>
</gene>
<dbReference type="InterPro" id="IPR036634">
    <property type="entry name" value="PRD_sf"/>
</dbReference>
<dbReference type="InterPro" id="IPR011608">
    <property type="entry name" value="PRD"/>
</dbReference>
<dbReference type="GO" id="GO:0003723">
    <property type="term" value="F:RNA binding"/>
    <property type="evidence" value="ECO:0007669"/>
    <property type="project" value="InterPro"/>
</dbReference>
<dbReference type="Pfam" id="PF03123">
    <property type="entry name" value="CAT_RBD"/>
    <property type="match status" value="1"/>
</dbReference>
<reference evidence="3" key="2">
    <citation type="journal article" date="2021" name="PeerJ">
        <title>Extensive microbial diversity within the chicken gut microbiome revealed by metagenomics and culture.</title>
        <authorList>
            <person name="Gilroy R."/>
            <person name="Ravi A."/>
            <person name="Getino M."/>
            <person name="Pursley I."/>
            <person name="Horton D.L."/>
            <person name="Alikhan N.F."/>
            <person name="Baker D."/>
            <person name="Gharbi K."/>
            <person name="Hall N."/>
            <person name="Watson M."/>
            <person name="Adriaenssens E.M."/>
            <person name="Foster-Nyarko E."/>
            <person name="Jarju S."/>
            <person name="Secka A."/>
            <person name="Antonio M."/>
            <person name="Oren A."/>
            <person name="Chaudhuri R.R."/>
            <person name="La Ragione R."/>
            <person name="Hildebrand F."/>
            <person name="Pallen M.J."/>
        </authorList>
    </citation>
    <scope>NUCLEOTIDE SEQUENCE</scope>
    <source>
        <strain evidence="3">ChiGjej1B1-1684</strain>
    </source>
</reference>
<feature type="domain" description="PRD" evidence="2">
    <location>
        <begin position="65"/>
        <end position="170"/>
    </location>
</feature>
<comment type="caution">
    <text evidence="3">The sequence shown here is derived from an EMBL/GenBank/DDBJ whole genome shotgun (WGS) entry which is preliminary data.</text>
</comment>
<dbReference type="SUPFAM" id="SSF63520">
    <property type="entry name" value="PTS-regulatory domain, PRD"/>
    <property type="match status" value="2"/>
</dbReference>
<dbReference type="EMBL" id="DVNG01000031">
    <property type="protein sequence ID" value="HIU49790.1"/>
    <property type="molecule type" value="Genomic_DNA"/>
</dbReference>
<dbReference type="InterPro" id="IPR036650">
    <property type="entry name" value="CAT_RNA-bd_dom_sf"/>
</dbReference>
<dbReference type="AlphaFoldDB" id="A0A9D1S7J3"/>
<dbReference type="InterPro" id="IPR050661">
    <property type="entry name" value="BglG_antiterminators"/>
</dbReference>
<dbReference type="PANTHER" id="PTHR30185:SF15">
    <property type="entry name" value="CRYPTIC BETA-GLUCOSIDE BGL OPERON ANTITERMINATOR"/>
    <property type="match status" value="1"/>
</dbReference>
<sequence>MIITKVLNNNAFVALDDNSKEIIVMGRGVGFKKKAGQKVELMPGAQVFSNQDQSLNSKMKEVIANIPGEYLDITEKVVSILSKEYNKKVHDIIYVSLTEHIQSAVERYTKGFEIENPLLNEIKRIYREEYEVAVRALELIKDKFGVEFTKDEAGYIAYHIVNAELDGGMNNVAEMTHIVENILNIVKKYMNIEYNEESLHYDRFITHLKFFAQRILCNTVYNDDEEELFSFLKTKYPQCYDCMTEIKKFIEEEYMYKLTESEQMYLIIHIQRIVSAC</sequence>
<dbReference type="SMART" id="SM01061">
    <property type="entry name" value="CAT_RBD"/>
    <property type="match status" value="1"/>
</dbReference>
<evidence type="ECO:0000313" key="3">
    <source>
        <dbReference type="EMBL" id="HIU49790.1"/>
    </source>
</evidence>